<feature type="region of interest" description="Disordered" evidence="1">
    <location>
        <begin position="1"/>
        <end position="24"/>
    </location>
</feature>
<name>A0A6G0X1G9_9STRA</name>
<sequence length="195" mass="22321">MTPRRGPPARQPAPKHPSQAIESRELVHSVRLDRDFLNPDRTLHFAHQVPSPSVPPKDILSTQRFEHEIKRIKELSPSLDSVELDSVERRSIMKHAPRPSKNEGRYDTSQLPDVEAPTPVKPRKVKKQVSEKWKQAHAVAPSIELNPLVDHGRETCIRTPLELTDDPSLFQWHPPSPVNSDNPPRYLNDNVLYFN</sequence>
<gene>
    <name evidence="2" type="ORF">Ae201684_009488</name>
</gene>
<evidence type="ECO:0000313" key="2">
    <source>
        <dbReference type="EMBL" id="KAF0733643.1"/>
    </source>
</evidence>
<protein>
    <submittedName>
        <fullName evidence="2">Uncharacterized protein</fullName>
    </submittedName>
</protein>
<accession>A0A6G0X1G9</accession>
<dbReference type="EMBL" id="VJMJ01000120">
    <property type="protein sequence ID" value="KAF0733643.1"/>
    <property type="molecule type" value="Genomic_DNA"/>
</dbReference>
<dbReference type="AlphaFoldDB" id="A0A6G0X1G9"/>
<dbReference type="Proteomes" id="UP000481153">
    <property type="component" value="Unassembled WGS sequence"/>
</dbReference>
<feature type="compositionally biased region" description="Pro residues" evidence="1">
    <location>
        <begin position="1"/>
        <end position="15"/>
    </location>
</feature>
<feature type="region of interest" description="Disordered" evidence="1">
    <location>
        <begin position="90"/>
        <end position="126"/>
    </location>
</feature>
<keyword evidence="3" id="KW-1185">Reference proteome</keyword>
<comment type="caution">
    <text evidence="2">The sequence shown here is derived from an EMBL/GenBank/DDBJ whole genome shotgun (WGS) entry which is preliminary data.</text>
</comment>
<reference evidence="2 3" key="1">
    <citation type="submission" date="2019-07" db="EMBL/GenBank/DDBJ databases">
        <title>Genomics analysis of Aphanomyces spp. identifies a new class of oomycete effector associated with host adaptation.</title>
        <authorList>
            <person name="Gaulin E."/>
        </authorList>
    </citation>
    <scope>NUCLEOTIDE SEQUENCE [LARGE SCALE GENOMIC DNA]</scope>
    <source>
        <strain evidence="2 3">ATCC 201684</strain>
    </source>
</reference>
<proteinExistence type="predicted"/>
<evidence type="ECO:0000256" key="1">
    <source>
        <dbReference type="SAM" id="MobiDB-lite"/>
    </source>
</evidence>
<evidence type="ECO:0000313" key="3">
    <source>
        <dbReference type="Proteomes" id="UP000481153"/>
    </source>
</evidence>
<organism evidence="2 3">
    <name type="scientific">Aphanomyces euteiches</name>
    <dbReference type="NCBI Taxonomy" id="100861"/>
    <lineage>
        <taxon>Eukaryota</taxon>
        <taxon>Sar</taxon>
        <taxon>Stramenopiles</taxon>
        <taxon>Oomycota</taxon>
        <taxon>Saprolegniomycetes</taxon>
        <taxon>Saprolegniales</taxon>
        <taxon>Verrucalvaceae</taxon>
        <taxon>Aphanomyces</taxon>
    </lineage>
</organism>
<dbReference type="VEuPathDB" id="FungiDB:AeMF1_019483"/>